<comment type="caution">
    <text evidence="1">The sequence shown here is derived from an EMBL/GenBank/DDBJ whole genome shotgun (WGS) entry which is preliminary data.</text>
</comment>
<dbReference type="Proteomes" id="UP000543030">
    <property type="component" value="Unassembled WGS sequence"/>
</dbReference>
<dbReference type="AlphaFoldDB" id="A0A840RD44"/>
<organism evidence="1 2">
    <name type="scientific">Silvimonas terrae</name>
    <dbReference type="NCBI Taxonomy" id="300266"/>
    <lineage>
        <taxon>Bacteria</taxon>
        <taxon>Pseudomonadati</taxon>
        <taxon>Pseudomonadota</taxon>
        <taxon>Betaproteobacteria</taxon>
        <taxon>Neisseriales</taxon>
        <taxon>Chitinibacteraceae</taxon>
        <taxon>Silvimonas</taxon>
    </lineage>
</organism>
<sequence>MRTLIQWLQQTGELMLQHRYQYVTRKINL</sequence>
<gene>
    <name evidence="1" type="ORF">HNQ50_001002</name>
</gene>
<evidence type="ECO:0000313" key="1">
    <source>
        <dbReference type="EMBL" id="MBB5190280.1"/>
    </source>
</evidence>
<proteinExistence type="predicted"/>
<accession>A0A840RD44</accession>
<name>A0A840RD44_9NEIS</name>
<evidence type="ECO:0000313" key="2">
    <source>
        <dbReference type="Proteomes" id="UP000543030"/>
    </source>
</evidence>
<dbReference type="EMBL" id="JACHHN010000002">
    <property type="protein sequence ID" value="MBB5190280.1"/>
    <property type="molecule type" value="Genomic_DNA"/>
</dbReference>
<reference evidence="1 2" key="1">
    <citation type="submission" date="2020-08" db="EMBL/GenBank/DDBJ databases">
        <title>Genomic Encyclopedia of Type Strains, Phase IV (KMG-IV): sequencing the most valuable type-strain genomes for metagenomic binning, comparative biology and taxonomic classification.</title>
        <authorList>
            <person name="Goeker M."/>
        </authorList>
    </citation>
    <scope>NUCLEOTIDE SEQUENCE [LARGE SCALE GENOMIC DNA]</scope>
    <source>
        <strain evidence="1 2">DSM 18233</strain>
    </source>
</reference>
<protein>
    <submittedName>
        <fullName evidence="1">Uncharacterized protein</fullName>
    </submittedName>
</protein>
<keyword evidence="2" id="KW-1185">Reference proteome</keyword>